<name>A0A1G2QJK2_9BACT</name>
<dbReference type="Proteomes" id="UP000177090">
    <property type="component" value="Unassembled WGS sequence"/>
</dbReference>
<dbReference type="AlphaFoldDB" id="A0A1G2QJK2"/>
<dbReference type="STRING" id="1802440.A2569_01000"/>
<dbReference type="EMBL" id="MHTL01000011">
    <property type="protein sequence ID" value="OHA60638.1"/>
    <property type="molecule type" value="Genomic_DNA"/>
</dbReference>
<comment type="caution">
    <text evidence="1">The sequence shown here is derived from an EMBL/GenBank/DDBJ whole genome shotgun (WGS) entry which is preliminary data.</text>
</comment>
<evidence type="ECO:0000313" key="1">
    <source>
        <dbReference type="EMBL" id="OHA60638.1"/>
    </source>
</evidence>
<reference evidence="1 2" key="1">
    <citation type="journal article" date="2016" name="Nat. Commun.">
        <title>Thousands of microbial genomes shed light on interconnected biogeochemical processes in an aquifer system.</title>
        <authorList>
            <person name="Anantharaman K."/>
            <person name="Brown C.T."/>
            <person name="Hug L.A."/>
            <person name="Sharon I."/>
            <person name="Castelle C.J."/>
            <person name="Probst A.J."/>
            <person name="Thomas B.C."/>
            <person name="Singh A."/>
            <person name="Wilkins M.J."/>
            <person name="Karaoz U."/>
            <person name="Brodie E.L."/>
            <person name="Williams K.H."/>
            <person name="Hubbard S.S."/>
            <person name="Banfield J.F."/>
        </authorList>
    </citation>
    <scope>NUCLEOTIDE SEQUENCE [LARGE SCALE GENOMIC DNA]</scope>
</reference>
<organism evidence="1 2">
    <name type="scientific">Candidatus Vogelbacteria bacterium RIFOXYD1_FULL_51_18</name>
    <dbReference type="NCBI Taxonomy" id="1802440"/>
    <lineage>
        <taxon>Bacteria</taxon>
        <taxon>Candidatus Vogeliibacteriota</taxon>
    </lineage>
</organism>
<sequence>MQESTNILCKKTIHFLKKEFFEVSIINRVLWHKESWCVVSMERYLILRLMLRKTLPPMESGKESLFLQTIATNSIFLLVTHTVFVF</sequence>
<gene>
    <name evidence="1" type="ORF">A2569_01000</name>
</gene>
<protein>
    <submittedName>
        <fullName evidence="1">Uncharacterized protein</fullName>
    </submittedName>
</protein>
<proteinExistence type="predicted"/>
<evidence type="ECO:0000313" key="2">
    <source>
        <dbReference type="Proteomes" id="UP000177090"/>
    </source>
</evidence>
<accession>A0A1G2QJK2</accession>